<dbReference type="CDD" id="cd14005">
    <property type="entry name" value="STKc_PIM"/>
    <property type="match status" value="1"/>
</dbReference>
<protein>
    <recommendedName>
        <fullName evidence="3">Serine/threonine-protein kinase 1</fullName>
        <ecNumber evidence="2">2.7.11.1</ecNumber>
    </recommendedName>
</protein>
<dbReference type="RefSeq" id="XP_064483536.1">
    <property type="nucleotide sequence ID" value="XM_064627466.1"/>
</dbReference>
<dbReference type="GeneID" id="135396476"/>
<evidence type="ECO:0000256" key="14">
    <source>
        <dbReference type="PIRSR" id="PIRSR037993-2"/>
    </source>
</evidence>
<dbReference type="InterPro" id="IPR017348">
    <property type="entry name" value="PIM1/2/3"/>
</dbReference>
<dbReference type="InterPro" id="IPR000719">
    <property type="entry name" value="Prot_kinase_dom"/>
</dbReference>
<evidence type="ECO:0000256" key="5">
    <source>
        <dbReference type="ARBA" id="ARBA00022553"/>
    </source>
</evidence>
<evidence type="ECO:0000256" key="1">
    <source>
        <dbReference type="ARBA" id="ARBA00004192"/>
    </source>
</evidence>
<dbReference type="FunFam" id="1.10.510.10:FF:000708">
    <property type="entry name" value="serine/threonine-protein kinase par-1-like"/>
    <property type="match status" value="1"/>
</dbReference>
<keyword evidence="4 16" id="KW-0723">Serine/threonine-protein kinase</keyword>
<comment type="catalytic activity">
    <reaction evidence="11">
        <text>L-threonyl-[protein] + ATP = O-phospho-L-threonyl-[protein] + ADP + H(+)</text>
        <dbReference type="Rhea" id="RHEA:46608"/>
        <dbReference type="Rhea" id="RHEA-COMP:11060"/>
        <dbReference type="Rhea" id="RHEA-COMP:11605"/>
        <dbReference type="ChEBI" id="CHEBI:15378"/>
        <dbReference type="ChEBI" id="CHEBI:30013"/>
        <dbReference type="ChEBI" id="CHEBI:30616"/>
        <dbReference type="ChEBI" id="CHEBI:61977"/>
        <dbReference type="ChEBI" id="CHEBI:456216"/>
        <dbReference type="EC" id="2.7.11.1"/>
    </reaction>
</comment>
<dbReference type="PIRSF" id="PIRSF037993">
    <property type="entry name" value="STPK_Pim-1"/>
    <property type="match status" value="1"/>
</dbReference>
<evidence type="ECO:0000256" key="6">
    <source>
        <dbReference type="ARBA" id="ARBA00022679"/>
    </source>
</evidence>
<reference evidence="19" key="1">
    <citation type="submission" date="2018-03" db="EMBL/GenBank/DDBJ databases">
        <title>The relapsing fever spirochete Borrelia turicatae persists in the highly oxidative environment of its soft-bodied tick vector.</title>
        <authorList>
            <person name="Bourret T.J."/>
            <person name="Boyle W.K."/>
            <person name="Valenzuela J.G."/>
            <person name="Oliveira F."/>
            <person name="Lopez J.E."/>
        </authorList>
    </citation>
    <scope>NUCLEOTIDE SEQUENCE</scope>
    <source>
        <strain evidence="19">Kansas strain/isolate</strain>
        <tissue evidence="19">Salivary glands</tissue>
    </source>
</reference>
<dbReference type="SMART" id="SM00220">
    <property type="entry name" value="S_TKc"/>
    <property type="match status" value="1"/>
</dbReference>
<dbReference type="GO" id="GO:0004674">
    <property type="term" value="F:protein serine/threonine kinase activity"/>
    <property type="evidence" value="ECO:0007669"/>
    <property type="project" value="UniProtKB-KW"/>
</dbReference>
<dbReference type="InterPro" id="IPR051138">
    <property type="entry name" value="PIM_Ser/Thr_kinase"/>
</dbReference>
<dbReference type="GO" id="GO:0030430">
    <property type="term" value="C:host cell cytoplasm"/>
    <property type="evidence" value="ECO:0007669"/>
    <property type="project" value="UniProtKB-SubCell"/>
</dbReference>
<dbReference type="InterPro" id="IPR008271">
    <property type="entry name" value="Ser/Thr_kinase_AS"/>
</dbReference>
<evidence type="ECO:0000256" key="15">
    <source>
        <dbReference type="PROSITE-ProRule" id="PRU10141"/>
    </source>
</evidence>
<evidence type="ECO:0000256" key="13">
    <source>
        <dbReference type="PIRSR" id="PIRSR037993-1"/>
    </source>
</evidence>
<dbReference type="Gene3D" id="1.10.510.10">
    <property type="entry name" value="Transferase(Phosphotransferase) domain 1"/>
    <property type="match status" value="1"/>
</dbReference>
<comment type="catalytic activity">
    <reaction evidence="12">
        <text>L-seryl-[protein] + ATP = O-phospho-L-seryl-[protein] + ADP + H(+)</text>
        <dbReference type="Rhea" id="RHEA:17989"/>
        <dbReference type="Rhea" id="RHEA-COMP:9863"/>
        <dbReference type="Rhea" id="RHEA-COMP:11604"/>
        <dbReference type="ChEBI" id="CHEBI:15378"/>
        <dbReference type="ChEBI" id="CHEBI:29999"/>
        <dbReference type="ChEBI" id="CHEBI:30616"/>
        <dbReference type="ChEBI" id="CHEBI:83421"/>
        <dbReference type="ChEBI" id="CHEBI:456216"/>
        <dbReference type="EC" id="2.7.11.1"/>
    </reaction>
</comment>
<proteinExistence type="inferred from homology"/>
<evidence type="ECO:0000313" key="19">
    <source>
        <dbReference type="EMBL" id="MBY07645.1"/>
    </source>
</evidence>
<evidence type="ECO:0000256" key="3">
    <source>
        <dbReference type="ARBA" id="ARBA00016885"/>
    </source>
</evidence>
<evidence type="ECO:0000256" key="7">
    <source>
        <dbReference type="ARBA" id="ARBA00022741"/>
    </source>
</evidence>
<keyword evidence="5" id="KW-0597">Phosphoprotein</keyword>
<feature type="binding site" evidence="14">
    <location>
        <begin position="33"/>
        <end position="41"/>
    </location>
    <ligand>
        <name>ATP</name>
        <dbReference type="ChEBI" id="CHEBI:30616"/>
    </ligand>
</feature>
<accession>A0A2R5LE01</accession>
<dbReference type="FunFam" id="3.30.200.20:FF:000547">
    <property type="entry name" value="Serine/threonine-protein kinase prk-2"/>
    <property type="match status" value="1"/>
</dbReference>
<dbReference type="KEGG" id="oti:135396476"/>
<keyword evidence="7 15" id="KW-0547">Nucleotide-binding</keyword>
<keyword evidence="8 19" id="KW-0418">Kinase</keyword>
<evidence type="ECO:0000256" key="16">
    <source>
        <dbReference type="RuleBase" id="RU000304"/>
    </source>
</evidence>
<dbReference type="InterPro" id="IPR017441">
    <property type="entry name" value="Protein_kinase_ATP_BS"/>
</dbReference>
<feature type="domain" description="Protein kinase" evidence="18">
    <location>
        <begin position="27"/>
        <end position="277"/>
    </location>
</feature>
<dbReference type="PROSITE" id="PS00107">
    <property type="entry name" value="PROTEIN_KINASE_ATP"/>
    <property type="match status" value="1"/>
</dbReference>
<evidence type="ECO:0000256" key="11">
    <source>
        <dbReference type="ARBA" id="ARBA00047899"/>
    </source>
</evidence>
<dbReference type="GO" id="GO:0043066">
    <property type="term" value="P:negative regulation of apoptotic process"/>
    <property type="evidence" value="ECO:0007669"/>
    <property type="project" value="InterPro"/>
</dbReference>
<dbReference type="SUPFAM" id="SSF56112">
    <property type="entry name" value="Protein kinase-like (PK-like)"/>
    <property type="match status" value="1"/>
</dbReference>
<keyword evidence="6" id="KW-0808">Transferase</keyword>
<feature type="binding site" evidence="14">
    <location>
        <position position="115"/>
    </location>
    <ligand>
        <name>ATP</name>
        <dbReference type="ChEBI" id="CHEBI:30616"/>
    </ligand>
</feature>
<evidence type="ECO:0000259" key="18">
    <source>
        <dbReference type="PROSITE" id="PS50011"/>
    </source>
</evidence>
<dbReference type="PANTHER" id="PTHR22984:SF25">
    <property type="entry name" value="PROTEIN KINASE DOMAIN-CONTAINING PROTEIN"/>
    <property type="match status" value="1"/>
</dbReference>
<evidence type="ECO:0000256" key="4">
    <source>
        <dbReference type="ARBA" id="ARBA00022527"/>
    </source>
</evidence>
<evidence type="ECO:0000256" key="8">
    <source>
        <dbReference type="ARBA" id="ARBA00022777"/>
    </source>
</evidence>
<comment type="similarity">
    <text evidence="16">Belongs to the protein kinase superfamily.</text>
</comment>
<evidence type="ECO:0000256" key="17">
    <source>
        <dbReference type="SAM" id="MobiDB-lite"/>
    </source>
</evidence>
<evidence type="ECO:0000256" key="9">
    <source>
        <dbReference type="ARBA" id="ARBA00022840"/>
    </source>
</evidence>
<feature type="binding site" evidence="14 15">
    <location>
        <position position="56"/>
    </location>
    <ligand>
        <name>ATP</name>
        <dbReference type="ChEBI" id="CHEBI:30616"/>
    </ligand>
</feature>
<keyword evidence="10" id="KW-1035">Host cytoplasm</keyword>
<evidence type="ECO:0000256" key="10">
    <source>
        <dbReference type="ARBA" id="ARBA00023200"/>
    </source>
</evidence>
<feature type="binding site" evidence="14">
    <location>
        <position position="108"/>
    </location>
    <ligand>
        <name>ATP</name>
        <dbReference type="ChEBI" id="CHEBI:30616"/>
    </ligand>
</feature>
<comment type="subcellular location">
    <subcellularLocation>
        <location evidence="1">Host cytoplasm</location>
    </subcellularLocation>
</comment>
<dbReference type="PANTHER" id="PTHR22984">
    <property type="entry name" value="SERINE/THREONINE-PROTEIN KINASE PIM"/>
    <property type="match status" value="1"/>
</dbReference>
<sequence>MVGRRLTMLWERQAQQEKNTSCFEKNYRIGHLLGKGGFGTVYAGTRNRDNLPVAIKHVSRAKVSEWGTLNGQRVPLEIVLLRKVAHVSGVIRLLDWYERPDSFILIMERPETVKDLFDYITEKGVLEETLSRLFFKQIVECVVACHKAGVIHRDIKDENILVNLKTLTVNLIDFGSGAILRDGVYTEFDGTRVYSPPEWIQRNRYNGRAATVWSLGILLYDMVCGDIPFERDEQILRAEVHFRRKLSPMCEDLIRRCLSLCPASRPTLEDILQHEWMVAEELDSTVSESIPVVRRQDEEDSSGSQDSI</sequence>
<dbReference type="AlphaFoldDB" id="A0A2R5LE01"/>
<dbReference type="GO" id="GO:0005524">
    <property type="term" value="F:ATP binding"/>
    <property type="evidence" value="ECO:0007669"/>
    <property type="project" value="UniProtKB-UniRule"/>
</dbReference>
<keyword evidence="9 14" id="KW-0067">ATP-binding</keyword>
<feature type="region of interest" description="Disordered" evidence="17">
    <location>
        <begin position="289"/>
        <end position="308"/>
    </location>
</feature>
<evidence type="ECO:0000256" key="12">
    <source>
        <dbReference type="ARBA" id="ARBA00048679"/>
    </source>
</evidence>
<dbReference type="PROSITE" id="PS50011">
    <property type="entry name" value="PROTEIN_KINASE_DOM"/>
    <property type="match status" value="1"/>
</dbReference>
<organism evidence="19">
    <name type="scientific">Ornithodoros turicata</name>
    <dbReference type="NCBI Taxonomy" id="34597"/>
    <lineage>
        <taxon>Eukaryota</taxon>
        <taxon>Metazoa</taxon>
        <taxon>Ecdysozoa</taxon>
        <taxon>Arthropoda</taxon>
        <taxon>Chelicerata</taxon>
        <taxon>Arachnida</taxon>
        <taxon>Acari</taxon>
        <taxon>Parasitiformes</taxon>
        <taxon>Ixodida</taxon>
        <taxon>Ixodoidea</taxon>
        <taxon>Argasidae</taxon>
        <taxon>Ornithodorinae</taxon>
        <taxon>Ornithodoros</taxon>
    </lineage>
</organism>
<feature type="active site" description="Proton acceptor" evidence="13">
    <location>
        <position position="154"/>
    </location>
</feature>
<dbReference type="Pfam" id="PF00069">
    <property type="entry name" value="Pkinase"/>
    <property type="match status" value="1"/>
</dbReference>
<evidence type="ECO:0000256" key="2">
    <source>
        <dbReference type="ARBA" id="ARBA00012513"/>
    </source>
</evidence>
<dbReference type="InterPro" id="IPR011009">
    <property type="entry name" value="Kinase-like_dom_sf"/>
</dbReference>
<dbReference type="Gene3D" id="3.30.200.20">
    <property type="entry name" value="Phosphorylase Kinase, domain 1"/>
    <property type="match status" value="1"/>
</dbReference>
<dbReference type="GO" id="GO:0005737">
    <property type="term" value="C:cytoplasm"/>
    <property type="evidence" value="ECO:0007669"/>
    <property type="project" value="TreeGrafter"/>
</dbReference>
<name>A0A2R5LE01_9ACAR</name>
<dbReference type="PROSITE" id="PS00108">
    <property type="entry name" value="PROTEIN_KINASE_ST"/>
    <property type="match status" value="1"/>
</dbReference>
<dbReference type="EC" id="2.7.11.1" evidence="2"/>
<dbReference type="EMBL" id="GGLE01003519">
    <property type="protein sequence ID" value="MBY07645.1"/>
    <property type="molecule type" value="Transcribed_RNA"/>
</dbReference>